<dbReference type="Gene3D" id="3.40.710.10">
    <property type="entry name" value="DD-peptidase/beta-lactamase superfamily"/>
    <property type="match status" value="1"/>
</dbReference>
<dbReference type="PANTHER" id="PTHR46825:SF9">
    <property type="entry name" value="BETA-LACTAMASE-RELATED DOMAIN-CONTAINING PROTEIN"/>
    <property type="match status" value="1"/>
</dbReference>
<evidence type="ECO:0000313" key="3">
    <source>
        <dbReference type="EMBL" id="NYG02881.1"/>
    </source>
</evidence>
<dbReference type="Proteomes" id="UP000549695">
    <property type="component" value="Unassembled WGS sequence"/>
</dbReference>
<evidence type="ECO:0000256" key="1">
    <source>
        <dbReference type="SAM" id="Phobius"/>
    </source>
</evidence>
<sequence>MITACRTGGPPRRGPAAVALLVVLVAALVGGCGSPAAPAPDPAPRAAVPTAPLGPADVGAWLDGLVPAALDRTGIAGAAVTVVRDGQVLATRGYGSAGPGRPVDPDRTLFRVGSVSKVATAVAVLQLADRGLVDLDADVRRYLDIDVPMPRGPVTLRNLLSHTAGFEEQIRGLIRAAPGGPSLREFLATDPPEQVGTPGTVPSYSNYGYGLAGYVVERVTGEPFERYVQREVLDRAGMTTATFDQPLPAAAAGAMSEGYTSVDAPPAPFEFVSPAPAGSLSASATDMGRFASALLGAPGSTPLLSPAAWALMQRPALGPDTLGALADGPRMAPGLFDESRNGHLVLGHGGDTQWFHSHLQLYPAERIGVFVTTNSSGRGGADTLELRRAVTEGFTDRYLPGTAGPAPAPDAGTPARAAAIAGTYESARRSASTFMGAMNLMGQMRVAARPDGTLLVSPAPNDVRPAAYAEVRPGLWREVGGQRLLTVRTDADGRVTALGHDAAFTELPVGPLRDAALLGTVLAGSVVVLLGALVAWPAGALWRRRYGVVVAARPRTDRVLHGLTRAAAVAALVALAGWVVSVLAIASLGDVPLPVLRGLQVLQWIGLAGVPVAAAGVVTALRARAGGWPVTGRVLLLVALTGVAVVAVVAGLLLPSLTY</sequence>
<feature type="transmembrane region" description="Helical" evidence="1">
    <location>
        <begin position="515"/>
        <end position="542"/>
    </location>
</feature>
<protein>
    <submittedName>
        <fullName evidence="3">CubicO group peptidase (Beta-lactamase class C family)</fullName>
    </submittedName>
</protein>
<gene>
    <name evidence="4" type="ORF">ATL51_3270</name>
    <name evidence="3" type="ORF">HDA37_003166</name>
</gene>
<dbReference type="Pfam" id="PF00144">
    <property type="entry name" value="Beta-lactamase"/>
    <property type="match status" value="1"/>
</dbReference>
<dbReference type="InterPro" id="IPR050491">
    <property type="entry name" value="AmpC-like"/>
</dbReference>
<proteinExistence type="predicted"/>
<comment type="caution">
    <text evidence="3">The sequence shown here is derived from an EMBL/GenBank/DDBJ whole genome shotgun (WGS) entry which is preliminary data.</text>
</comment>
<dbReference type="SUPFAM" id="SSF56601">
    <property type="entry name" value="beta-lactamase/transpeptidase-like"/>
    <property type="match status" value="1"/>
</dbReference>
<reference evidence="3 6" key="1">
    <citation type="submission" date="2020-07" db="EMBL/GenBank/DDBJ databases">
        <title>Sequencing the genomes of 1000 actinobacteria strains.</title>
        <authorList>
            <person name="Klenk H.-P."/>
        </authorList>
    </citation>
    <scope>NUCLEOTIDE SEQUENCE [LARGE SCALE GENOMIC DNA]</scope>
    <source>
        <strain evidence="4 5">DSM 44104</strain>
        <strain evidence="3 6">DSM 44749</strain>
    </source>
</reference>
<dbReference type="RefSeq" id="WP_073576099.1">
    <property type="nucleotide sequence ID" value="NZ_BAAAJZ010000003.1"/>
</dbReference>
<evidence type="ECO:0000313" key="5">
    <source>
        <dbReference type="Proteomes" id="UP000232453"/>
    </source>
</evidence>
<keyword evidence="1" id="KW-1133">Transmembrane helix</keyword>
<feature type="domain" description="Beta-lactamase-related" evidence="2">
    <location>
        <begin position="63"/>
        <end position="383"/>
    </location>
</feature>
<dbReference type="GeneID" id="98052900"/>
<dbReference type="PROSITE" id="PS51257">
    <property type="entry name" value="PROKAR_LIPOPROTEIN"/>
    <property type="match status" value="1"/>
</dbReference>
<feature type="transmembrane region" description="Helical" evidence="1">
    <location>
        <begin position="634"/>
        <end position="654"/>
    </location>
</feature>
<dbReference type="AlphaFoldDB" id="A0A852W690"/>
<dbReference type="PANTHER" id="PTHR46825">
    <property type="entry name" value="D-ALANYL-D-ALANINE-CARBOXYPEPTIDASE/ENDOPEPTIDASE AMPH"/>
    <property type="match status" value="1"/>
</dbReference>
<feature type="transmembrane region" description="Helical" evidence="1">
    <location>
        <begin position="601"/>
        <end position="622"/>
    </location>
</feature>
<dbReference type="InterPro" id="IPR012338">
    <property type="entry name" value="Beta-lactam/transpept-like"/>
</dbReference>
<keyword evidence="6" id="KW-1185">Reference proteome</keyword>
<evidence type="ECO:0000313" key="6">
    <source>
        <dbReference type="Proteomes" id="UP000549695"/>
    </source>
</evidence>
<name>A0A852W690_PSEA5</name>
<dbReference type="EMBL" id="JACCCZ010000001">
    <property type="protein sequence ID" value="NYG02881.1"/>
    <property type="molecule type" value="Genomic_DNA"/>
</dbReference>
<organism evidence="3 6">
    <name type="scientific">Pseudonocardia alni</name>
    <name type="common">Amycolata alni</name>
    <dbReference type="NCBI Taxonomy" id="33907"/>
    <lineage>
        <taxon>Bacteria</taxon>
        <taxon>Bacillati</taxon>
        <taxon>Actinomycetota</taxon>
        <taxon>Actinomycetes</taxon>
        <taxon>Pseudonocardiales</taxon>
        <taxon>Pseudonocardiaceae</taxon>
        <taxon>Pseudonocardia</taxon>
    </lineage>
</organism>
<evidence type="ECO:0000313" key="4">
    <source>
        <dbReference type="EMBL" id="PKB31576.1"/>
    </source>
</evidence>
<accession>A0AA44UQL9</accession>
<dbReference type="InterPro" id="IPR001466">
    <property type="entry name" value="Beta-lactam-related"/>
</dbReference>
<feature type="transmembrane region" description="Helical" evidence="1">
    <location>
        <begin position="563"/>
        <end position="589"/>
    </location>
</feature>
<accession>A0A852W690</accession>
<keyword evidence="1" id="KW-0472">Membrane</keyword>
<dbReference type="EMBL" id="PHUJ01000003">
    <property type="protein sequence ID" value="PKB31576.1"/>
    <property type="molecule type" value="Genomic_DNA"/>
</dbReference>
<dbReference type="Proteomes" id="UP000232453">
    <property type="component" value="Unassembled WGS sequence"/>
</dbReference>
<evidence type="ECO:0000259" key="2">
    <source>
        <dbReference type="Pfam" id="PF00144"/>
    </source>
</evidence>
<keyword evidence="1" id="KW-0812">Transmembrane</keyword>